<evidence type="ECO:0000256" key="1">
    <source>
        <dbReference type="ARBA" id="ARBA00006405"/>
    </source>
</evidence>
<proteinExistence type="inferred from homology"/>
<dbReference type="Gramene" id="scaffold_502521.1">
    <property type="protein sequence ID" value="scaffold_502521.1"/>
    <property type="gene ID" value="scaffold_502521.1"/>
</dbReference>
<dbReference type="InterPro" id="IPR045128">
    <property type="entry name" value="PI31-like"/>
</dbReference>
<dbReference type="Proteomes" id="UP000008694">
    <property type="component" value="Unassembled WGS sequence"/>
</dbReference>
<keyword evidence="4" id="KW-1185">Reference proteome</keyword>
<evidence type="ECO:0000256" key="2">
    <source>
        <dbReference type="SAM" id="Phobius"/>
    </source>
</evidence>
<dbReference type="Gene3D" id="3.40.1000.30">
    <property type="match status" value="1"/>
</dbReference>
<dbReference type="GO" id="GO:0043161">
    <property type="term" value="P:proteasome-mediated ubiquitin-dependent protein catabolic process"/>
    <property type="evidence" value="ECO:0007669"/>
    <property type="project" value="InterPro"/>
</dbReference>
<protein>
    <submittedName>
        <fullName evidence="3">Uncharacterized protein</fullName>
    </submittedName>
</protein>
<dbReference type="GO" id="GO:0004866">
    <property type="term" value="F:endopeptidase inhibitor activity"/>
    <property type="evidence" value="ECO:0007669"/>
    <property type="project" value="InterPro"/>
</dbReference>
<dbReference type="GO" id="GO:0070628">
    <property type="term" value="F:proteasome binding"/>
    <property type="evidence" value="ECO:0007669"/>
    <property type="project" value="InterPro"/>
</dbReference>
<keyword evidence="2" id="KW-1133">Transmembrane helix</keyword>
<dbReference type="eggNOG" id="KOG4761">
    <property type="taxonomic scope" value="Eukaryota"/>
</dbReference>
<feature type="transmembrane region" description="Helical" evidence="2">
    <location>
        <begin position="25"/>
        <end position="44"/>
    </location>
</feature>
<accession>D7LUQ7</accession>
<dbReference type="STRING" id="81972.D7LUQ7"/>
<gene>
    <name evidence="3" type="ORF">ARALYDRAFT_906817</name>
</gene>
<evidence type="ECO:0000313" key="3">
    <source>
        <dbReference type="EMBL" id="EFH52501.1"/>
    </source>
</evidence>
<name>D7LUQ7_ARALL</name>
<reference evidence="4" key="1">
    <citation type="journal article" date="2011" name="Nat. Genet.">
        <title>The Arabidopsis lyrata genome sequence and the basis of rapid genome size change.</title>
        <authorList>
            <person name="Hu T.T."/>
            <person name="Pattyn P."/>
            <person name="Bakker E.G."/>
            <person name="Cao J."/>
            <person name="Cheng J.-F."/>
            <person name="Clark R.M."/>
            <person name="Fahlgren N."/>
            <person name="Fawcett J.A."/>
            <person name="Grimwood J."/>
            <person name="Gundlach H."/>
            <person name="Haberer G."/>
            <person name="Hollister J.D."/>
            <person name="Ossowski S."/>
            <person name="Ottilar R.P."/>
            <person name="Salamov A.A."/>
            <person name="Schneeberger K."/>
            <person name="Spannagl M."/>
            <person name="Wang X."/>
            <person name="Yang L."/>
            <person name="Nasrallah M.E."/>
            <person name="Bergelson J."/>
            <person name="Carrington J.C."/>
            <person name="Gaut B.S."/>
            <person name="Schmutz J."/>
            <person name="Mayer K.F.X."/>
            <person name="Van de Peer Y."/>
            <person name="Grigoriev I.V."/>
            <person name="Nordborg M."/>
            <person name="Weigel D."/>
            <person name="Guo Y.-L."/>
        </authorList>
    </citation>
    <scope>NUCLEOTIDE SEQUENCE [LARGE SCALE GENOMIC DNA]</scope>
    <source>
        <strain evidence="4">cv. MN47</strain>
    </source>
</reference>
<evidence type="ECO:0000313" key="4">
    <source>
        <dbReference type="Proteomes" id="UP000008694"/>
    </source>
</evidence>
<keyword evidence="2" id="KW-0812">Transmembrane</keyword>
<dbReference type="AlphaFoldDB" id="D7LUQ7"/>
<sequence length="59" mass="6242">MATSETVMGMVRLVMPAFRNNHDKLVFAVHASFIISGFGLIATGRPAFALDAQSSSSQG</sequence>
<comment type="similarity">
    <text evidence="1">Belongs to the proteasome inhibitor PI31 family.</text>
</comment>
<dbReference type="PANTHER" id="PTHR13266">
    <property type="entry name" value="PROTEASOME INHIBITOR"/>
    <property type="match status" value="1"/>
</dbReference>
<dbReference type="EMBL" id="GL348717">
    <property type="protein sequence ID" value="EFH52501.1"/>
    <property type="molecule type" value="Genomic_DNA"/>
</dbReference>
<keyword evidence="2" id="KW-0472">Membrane</keyword>
<organism evidence="4">
    <name type="scientific">Arabidopsis lyrata subsp. lyrata</name>
    <name type="common">Lyre-leaved rock-cress</name>
    <dbReference type="NCBI Taxonomy" id="81972"/>
    <lineage>
        <taxon>Eukaryota</taxon>
        <taxon>Viridiplantae</taxon>
        <taxon>Streptophyta</taxon>
        <taxon>Embryophyta</taxon>
        <taxon>Tracheophyta</taxon>
        <taxon>Spermatophyta</taxon>
        <taxon>Magnoliopsida</taxon>
        <taxon>eudicotyledons</taxon>
        <taxon>Gunneridae</taxon>
        <taxon>Pentapetalae</taxon>
        <taxon>rosids</taxon>
        <taxon>malvids</taxon>
        <taxon>Brassicales</taxon>
        <taxon>Brassicaceae</taxon>
        <taxon>Camelineae</taxon>
        <taxon>Arabidopsis</taxon>
    </lineage>
</organism>
<dbReference type="HOGENOM" id="CLU_2963972_0_0_1"/>
<dbReference type="PANTHER" id="PTHR13266:SF1">
    <property type="entry name" value="PROTEASOME INHIBITOR PI31 SUBUNIT"/>
    <property type="match status" value="1"/>
</dbReference>